<organism evidence="2 3">
    <name type="scientific">Mucuna pruriens</name>
    <name type="common">Velvet bean</name>
    <name type="synonym">Dolichos pruriens</name>
    <dbReference type="NCBI Taxonomy" id="157652"/>
    <lineage>
        <taxon>Eukaryota</taxon>
        <taxon>Viridiplantae</taxon>
        <taxon>Streptophyta</taxon>
        <taxon>Embryophyta</taxon>
        <taxon>Tracheophyta</taxon>
        <taxon>Spermatophyta</taxon>
        <taxon>Magnoliopsida</taxon>
        <taxon>eudicotyledons</taxon>
        <taxon>Gunneridae</taxon>
        <taxon>Pentapetalae</taxon>
        <taxon>rosids</taxon>
        <taxon>fabids</taxon>
        <taxon>Fabales</taxon>
        <taxon>Fabaceae</taxon>
        <taxon>Papilionoideae</taxon>
        <taxon>50 kb inversion clade</taxon>
        <taxon>NPAAA clade</taxon>
        <taxon>indigoferoid/millettioid clade</taxon>
        <taxon>Phaseoleae</taxon>
        <taxon>Mucuna</taxon>
    </lineage>
</organism>
<proteinExistence type="predicted"/>
<evidence type="ECO:0000313" key="2">
    <source>
        <dbReference type="EMBL" id="RDX99650.1"/>
    </source>
</evidence>
<dbReference type="OrthoDB" id="1426925at2759"/>
<reference evidence="2" key="1">
    <citation type="submission" date="2018-05" db="EMBL/GenBank/DDBJ databases">
        <title>Draft genome of Mucuna pruriens seed.</title>
        <authorList>
            <person name="Nnadi N.E."/>
            <person name="Vos R."/>
            <person name="Hasami M.H."/>
            <person name="Devisetty U.K."/>
            <person name="Aguiy J.C."/>
        </authorList>
    </citation>
    <scope>NUCLEOTIDE SEQUENCE [LARGE SCALE GENOMIC DNA]</scope>
    <source>
        <strain evidence="2">JCA_2017</strain>
    </source>
</reference>
<keyword evidence="3" id="KW-1185">Reference proteome</keyword>
<dbReference type="Proteomes" id="UP000257109">
    <property type="component" value="Unassembled WGS sequence"/>
</dbReference>
<accession>A0A371HA13</accession>
<dbReference type="AlphaFoldDB" id="A0A371HA13"/>
<feature type="non-terminal residue" evidence="2">
    <location>
        <position position="1"/>
    </location>
</feature>
<comment type="caution">
    <text evidence="2">The sequence shown here is derived from an EMBL/GenBank/DDBJ whole genome shotgun (WGS) entry which is preliminary data.</text>
</comment>
<evidence type="ECO:0000313" key="3">
    <source>
        <dbReference type="Proteomes" id="UP000257109"/>
    </source>
</evidence>
<sequence>MLTTKMLGRRGRQTYVQKLSRAPKRNRYKNTLSWTVSLTPPAHGMEELYDGTSDPNKHIDAYVTQVNLFTNNDIILCRVFLTSLKGATLN</sequence>
<evidence type="ECO:0000256" key="1">
    <source>
        <dbReference type="SAM" id="MobiDB-lite"/>
    </source>
</evidence>
<gene>
    <name evidence="2" type="ORF">CR513_17279</name>
</gene>
<feature type="region of interest" description="Disordered" evidence="1">
    <location>
        <begin position="1"/>
        <end position="22"/>
    </location>
</feature>
<name>A0A371HA13_MUCPR</name>
<protein>
    <submittedName>
        <fullName evidence="2">Uncharacterized protein</fullName>
    </submittedName>
</protein>
<dbReference type="EMBL" id="QJKJ01003179">
    <property type="protein sequence ID" value="RDX99650.1"/>
    <property type="molecule type" value="Genomic_DNA"/>
</dbReference>